<gene>
    <name evidence="2" type="ORF">HW561_19275</name>
</gene>
<reference evidence="2 3" key="1">
    <citation type="submission" date="2020-06" db="EMBL/GenBank/DDBJ databases">
        <authorList>
            <person name="Cao W.R."/>
        </authorList>
    </citation>
    <scope>NUCLEOTIDE SEQUENCE [LARGE SCALE GENOMIC DNA]</scope>
    <source>
        <strain evidence="2 3">B1Z28</strain>
    </source>
</reference>
<evidence type="ECO:0000313" key="3">
    <source>
        <dbReference type="Proteomes" id="UP000630805"/>
    </source>
</evidence>
<keyword evidence="3" id="KW-1185">Reference proteome</keyword>
<organism evidence="2 3">
    <name type="scientific">Ruegeria haliotis</name>
    <dbReference type="NCBI Taxonomy" id="2747601"/>
    <lineage>
        <taxon>Bacteria</taxon>
        <taxon>Pseudomonadati</taxon>
        <taxon>Pseudomonadota</taxon>
        <taxon>Alphaproteobacteria</taxon>
        <taxon>Rhodobacterales</taxon>
        <taxon>Roseobacteraceae</taxon>
        <taxon>Ruegeria</taxon>
    </lineage>
</organism>
<sequence>MTVATNFMVPTENRPYRSIKELPGVGLKPMNIKEDTPIWSAVMRIEAGACLPVREHKDLCEVFVVRGHGKFADGSVFQRGDYVREENGTFDKITANSELVVFFTHHGTCQFLDDEQNPLLEMSHMTRV</sequence>
<protein>
    <recommendedName>
        <fullName evidence="1">ChrR-like cupin domain-containing protein</fullName>
    </recommendedName>
</protein>
<dbReference type="Gene3D" id="2.60.120.10">
    <property type="entry name" value="Jelly Rolls"/>
    <property type="match status" value="1"/>
</dbReference>
<feature type="domain" description="ChrR-like cupin" evidence="1">
    <location>
        <begin position="6"/>
        <end position="108"/>
    </location>
</feature>
<dbReference type="SUPFAM" id="SSF51182">
    <property type="entry name" value="RmlC-like cupins"/>
    <property type="match status" value="1"/>
</dbReference>
<dbReference type="Proteomes" id="UP000630805">
    <property type="component" value="Unassembled WGS sequence"/>
</dbReference>
<dbReference type="InterPro" id="IPR011051">
    <property type="entry name" value="RmlC_Cupin_sf"/>
</dbReference>
<proteinExistence type="predicted"/>
<evidence type="ECO:0000259" key="1">
    <source>
        <dbReference type="Pfam" id="PF12973"/>
    </source>
</evidence>
<dbReference type="RefSeq" id="WP_176867008.1">
    <property type="nucleotide sequence ID" value="NZ_JABXWT010000016.1"/>
</dbReference>
<comment type="caution">
    <text evidence="2">The sequence shown here is derived from an EMBL/GenBank/DDBJ whole genome shotgun (WGS) entry which is preliminary data.</text>
</comment>
<dbReference type="InterPro" id="IPR014710">
    <property type="entry name" value="RmlC-like_jellyroll"/>
</dbReference>
<dbReference type="InterPro" id="IPR025979">
    <property type="entry name" value="ChrR-like_cupin_dom"/>
</dbReference>
<name>A0ABX2PVX3_9RHOB</name>
<evidence type="ECO:0000313" key="2">
    <source>
        <dbReference type="EMBL" id="NVO57944.1"/>
    </source>
</evidence>
<accession>A0ABX2PVX3</accession>
<dbReference type="Pfam" id="PF12973">
    <property type="entry name" value="Cupin_7"/>
    <property type="match status" value="1"/>
</dbReference>
<dbReference type="EMBL" id="JABXWT010000016">
    <property type="protein sequence ID" value="NVO57944.1"/>
    <property type="molecule type" value="Genomic_DNA"/>
</dbReference>